<feature type="transmembrane region" description="Helical" evidence="1">
    <location>
        <begin position="12"/>
        <end position="33"/>
    </location>
</feature>
<dbReference type="AlphaFoldDB" id="G5JWS0"/>
<comment type="caution">
    <text evidence="2">The sequence shown here is derived from an EMBL/GenBank/DDBJ whole genome shotgun (WGS) entry which is preliminary data.</text>
</comment>
<feature type="transmembrane region" description="Helical" evidence="1">
    <location>
        <begin position="160"/>
        <end position="183"/>
    </location>
</feature>
<keyword evidence="1" id="KW-0812">Transmembrane</keyword>
<gene>
    <name evidence="2" type="ORF">STRMA_1206</name>
</gene>
<name>G5JWS0_9STRE</name>
<keyword evidence="1" id="KW-0472">Membrane</keyword>
<evidence type="ECO:0000313" key="2">
    <source>
        <dbReference type="EMBL" id="EHJ51900.1"/>
    </source>
</evidence>
<feature type="transmembrane region" description="Helical" evidence="1">
    <location>
        <begin position="134"/>
        <end position="154"/>
    </location>
</feature>
<accession>G5JWS0</accession>
<sequence length="303" mass="35511">MKIFKLCKNNKKIFFSLLFVLSFLFCLYCWLNNLPLSPLLYIDIVILGISSIFNIYLFYPKRFKGEFSLKIFIKIFVKWLFYCFNIIVLSLIGLLWLNSLGWILQFRPLILWGLAAILLYLVLEIFGVLLNVNLVLMMILFSIATLVVLFMGTFSIKQWALISGILMLWNYINSEEFIIFLRNGKMKGVKIPSSLRYSWQFNKFLGYILTLLFYISLIIAPLIESWIAKNKELNDLFTKGIIRIYVFIGVIIVLGVPSIIILLIARSHKKSMVKKNINELIKLPNWKKFIATYQVLQRKNNKN</sequence>
<dbReference type="STRING" id="764298.STRMA_1206"/>
<evidence type="ECO:0000313" key="3">
    <source>
        <dbReference type="Proteomes" id="UP000003573"/>
    </source>
</evidence>
<feature type="transmembrane region" description="Helical" evidence="1">
    <location>
        <begin position="109"/>
        <end position="129"/>
    </location>
</feature>
<keyword evidence="1" id="KW-1133">Transmembrane helix</keyword>
<dbReference type="EMBL" id="AEUW02000001">
    <property type="protein sequence ID" value="EHJ51900.1"/>
    <property type="molecule type" value="Genomic_DNA"/>
</dbReference>
<feature type="transmembrane region" description="Helical" evidence="1">
    <location>
        <begin position="243"/>
        <end position="265"/>
    </location>
</feature>
<protein>
    <submittedName>
        <fullName evidence="2">Uncharacterized protein</fullName>
    </submittedName>
</protein>
<feature type="transmembrane region" description="Helical" evidence="1">
    <location>
        <begin position="204"/>
        <end position="223"/>
    </location>
</feature>
<keyword evidence="3" id="KW-1185">Reference proteome</keyword>
<feature type="transmembrane region" description="Helical" evidence="1">
    <location>
        <begin position="39"/>
        <end position="59"/>
    </location>
</feature>
<proteinExistence type="predicted"/>
<evidence type="ECO:0000256" key="1">
    <source>
        <dbReference type="SAM" id="Phobius"/>
    </source>
</evidence>
<organism evidence="2 3">
    <name type="scientific">Streptococcus macacae NCTC 11558</name>
    <dbReference type="NCBI Taxonomy" id="764298"/>
    <lineage>
        <taxon>Bacteria</taxon>
        <taxon>Bacillati</taxon>
        <taxon>Bacillota</taxon>
        <taxon>Bacilli</taxon>
        <taxon>Lactobacillales</taxon>
        <taxon>Streptococcaceae</taxon>
        <taxon>Streptococcus</taxon>
    </lineage>
</organism>
<reference evidence="2 3" key="1">
    <citation type="journal article" date="2014" name="Int. J. Syst. Evol. Microbiol.">
        <title>Phylogenomics and the dynamic genome evolution of the genus Streptococcus.</title>
        <authorList>
            <consortium name="The Broad Institute Genome Sequencing Platform"/>
            <person name="Richards V.P."/>
            <person name="Palmer S.R."/>
            <person name="Pavinski Bitar P.D."/>
            <person name="Qin X."/>
            <person name="Weinstock G.M."/>
            <person name="Highlander S.K."/>
            <person name="Town C.D."/>
            <person name="Burne R.A."/>
            <person name="Stanhope M.J."/>
        </authorList>
    </citation>
    <scope>NUCLEOTIDE SEQUENCE [LARGE SCALE GENOMIC DNA]</scope>
    <source>
        <strain evidence="2 3">NCTC 11558</strain>
    </source>
</reference>
<feature type="transmembrane region" description="Helical" evidence="1">
    <location>
        <begin position="79"/>
        <end position="97"/>
    </location>
</feature>
<dbReference type="Proteomes" id="UP000003573">
    <property type="component" value="Unassembled WGS sequence"/>
</dbReference>